<dbReference type="STRING" id="158898.SAMN04488548_136113"/>
<dbReference type="AlphaFoldDB" id="A0A1H2LDK4"/>
<feature type="domain" description="Mce/MlaD" evidence="2">
    <location>
        <begin position="44"/>
        <end position="120"/>
    </location>
</feature>
<feature type="signal peptide" evidence="1">
    <location>
        <begin position="1"/>
        <end position="25"/>
    </location>
</feature>
<dbReference type="OrthoDB" id="4368973at2"/>
<dbReference type="InterPro" id="IPR052336">
    <property type="entry name" value="MlaD_Phospholipid_Transporter"/>
</dbReference>
<reference evidence="3 4" key="1">
    <citation type="submission" date="2016-10" db="EMBL/GenBank/DDBJ databases">
        <authorList>
            <person name="de Groot N.N."/>
        </authorList>
    </citation>
    <scope>NUCLEOTIDE SEQUENCE [LARGE SCALE GENOMIC DNA]</scope>
    <source>
        <strain evidence="3 4">DSM 44215</strain>
    </source>
</reference>
<protein>
    <submittedName>
        <fullName evidence="3">Virulence factor Mce family protein</fullName>
    </submittedName>
</protein>
<accession>A0A1H2LDK4</accession>
<dbReference type="EMBL" id="FNLM01000036">
    <property type="protein sequence ID" value="SDU78922.1"/>
    <property type="molecule type" value="Genomic_DNA"/>
</dbReference>
<feature type="chain" id="PRO_5010194247" evidence="1">
    <location>
        <begin position="26"/>
        <end position="347"/>
    </location>
</feature>
<dbReference type="PANTHER" id="PTHR33371">
    <property type="entry name" value="INTERMEMBRANE PHOSPHOLIPID TRANSPORT SYSTEM BINDING PROTEIN MLAD-RELATED"/>
    <property type="match status" value="1"/>
</dbReference>
<dbReference type="InterPro" id="IPR003399">
    <property type="entry name" value="Mce/MlaD"/>
</dbReference>
<evidence type="ECO:0000313" key="3">
    <source>
        <dbReference type="EMBL" id="SDU78922.1"/>
    </source>
</evidence>
<evidence type="ECO:0000259" key="2">
    <source>
        <dbReference type="Pfam" id="PF02470"/>
    </source>
</evidence>
<gene>
    <name evidence="3" type="ORF">SAMN04488548_136113</name>
</gene>
<evidence type="ECO:0000256" key="1">
    <source>
        <dbReference type="SAM" id="SignalP"/>
    </source>
</evidence>
<dbReference type="Pfam" id="PF02470">
    <property type="entry name" value="MlaD"/>
    <property type="match status" value="1"/>
</dbReference>
<sequence>MMTYGYLRRVTAAIVTLFAATIALAACSINADNPPTIGGSSARDGYDIEIEFTSALNLPARAKVLSRGIDVGAVTSVTYDGGHALVAARIDKDAQLQEDSRAELRQDTLLGEIYVAILPPAQQSTQALLHAGSVIPLSRTEPAANVEDVMRGMANVLGGGELDKIHTAISTLNSTFPSDPAQFDTLYRTTLRTVSEVSANTDKLDVVLQSADRTLKVILADPSGTDRMLTKGGVNFYGLGYSLIDVALLIANLRDFAVSAGRIVDPEYSRIKETVGAIAPVIASIAYSDIYSKDVSDKATRVIREKLIPFVSSPDINVSDVSIDGQDLARRDAGSFINVLRAIGMMP</sequence>
<evidence type="ECO:0000313" key="4">
    <source>
        <dbReference type="Proteomes" id="UP000183180"/>
    </source>
</evidence>
<dbReference type="PANTHER" id="PTHR33371:SF4">
    <property type="entry name" value="INTERMEMBRANE PHOSPHOLIPID TRANSPORT SYSTEM BINDING PROTEIN MLAD"/>
    <property type="match status" value="1"/>
</dbReference>
<dbReference type="RefSeq" id="WP_005195125.1">
    <property type="nucleotide sequence ID" value="NZ_FNLM01000036.1"/>
</dbReference>
<organism evidence="3 4">
    <name type="scientific">Gordonia westfalica</name>
    <dbReference type="NCBI Taxonomy" id="158898"/>
    <lineage>
        <taxon>Bacteria</taxon>
        <taxon>Bacillati</taxon>
        <taxon>Actinomycetota</taxon>
        <taxon>Actinomycetes</taxon>
        <taxon>Mycobacteriales</taxon>
        <taxon>Gordoniaceae</taxon>
        <taxon>Gordonia</taxon>
    </lineage>
</organism>
<proteinExistence type="predicted"/>
<dbReference type="Proteomes" id="UP000183180">
    <property type="component" value="Unassembled WGS sequence"/>
</dbReference>
<name>A0A1H2LDK4_9ACTN</name>
<keyword evidence="1" id="KW-0732">Signal</keyword>